<evidence type="ECO:0000256" key="5">
    <source>
        <dbReference type="SAM" id="Phobius"/>
    </source>
</evidence>
<evidence type="ECO:0000256" key="3">
    <source>
        <dbReference type="ARBA" id="ARBA00022989"/>
    </source>
</evidence>
<evidence type="ECO:0000313" key="7">
    <source>
        <dbReference type="Proteomes" id="UP000321638"/>
    </source>
</evidence>
<dbReference type="EMBL" id="VDUZ01000044">
    <property type="protein sequence ID" value="TXL71400.1"/>
    <property type="molecule type" value="Genomic_DNA"/>
</dbReference>
<keyword evidence="2 5" id="KW-0812">Transmembrane</keyword>
<dbReference type="GO" id="GO:0016020">
    <property type="term" value="C:membrane"/>
    <property type="evidence" value="ECO:0007669"/>
    <property type="project" value="UniProtKB-SubCell"/>
</dbReference>
<name>A0A5C8PCT2_9HYPH</name>
<protein>
    <recommendedName>
        <fullName evidence="8">Methyltransferase</fullName>
    </recommendedName>
</protein>
<evidence type="ECO:0008006" key="8">
    <source>
        <dbReference type="Google" id="ProtNLM"/>
    </source>
</evidence>
<dbReference type="Gene3D" id="1.20.120.1630">
    <property type="match status" value="1"/>
</dbReference>
<comment type="subcellular location">
    <subcellularLocation>
        <location evidence="1">Membrane</location>
        <topology evidence="1">Multi-pass membrane protein</topology>
    </subcellularLocation>
</comment>
<keyword evidence="7" id="KW-1185">Reference proteome</keyword>
<evidence type="ECO:0000256" key="4">
    <source>
        <dbReference type="ARBA" id="ARBA00023136"/>
    </source>
</evidence>
<dbReference type="RefSeq" id="WP_147850759.1">
    <property type="nucleotide sequence ID" value="NZ_VDUZ01000044.1"/>
</dbReference>
<feature type="transmembrane region" description="Helical" evidence="5">
    <location>
        <begin position="118"/>
        <end position="144"/>
    </location>
</feature>
<keyword evidence="3 5" id="KW-1133">Transmembrane helix</keyword>
<dbReference type="GO" id="GO:0004671">
    <property type="term" value="F:protein C-terminal S-isoprenylcysteine carboxyl O-methyltransferase activity"/>
    <property type="evidence" value="ECO:0007669"/>
    <property type="project" value="InterPro"/>
</dbReference>
<dbReference type="Proteomes" id="UP000321638">
    <property type="component" value="Unassembled WGS sequence"/>
</dbReference>
<sequence length="186" mass="20650">MTPLAWLLGFVVLQRLAELALAQRNTRRLLARGGREVGAGHYPLFFLLHGSWLLAMALTVPWSTEPSWFLIAVFFALQGLRVWVVASLGPFWTTRIITLDDTPLARRGPYRLLNHPNYWVVAGEIAVLPLAFGAWPIALVWSVLNALLLRHRVRVENAALAARDRSAAAMADPGRARGTTSITPRP</sequence>
<proteinExistence type="predicted"/>
<keyword evidence="4 5" id="KW-0472">Membrane</keyword>
<dbReference type="OrthoDB" id="7203053at2"/>
<organism evidence="6 7">
    <name type="scientific">Vineibacter terrae</name>
    <dbReference type="NCBI Taxonomy" id="2586908"/>
    <lineage>
        <taxon>Bacteria</taxon>
        <taxon>Pseudomonadati</taxon>
        <taxon>Pseudomonadota</taxon>
        <taxon>Alphaproteobacteria</taxon>
        <taxon>Hyphomicrobiales</taxon>
        <taxon>Vineibacter</taxon>
    </lineage>
</organism>
<evidence type="ECO:0000256" key="2">
    <source>
        <dbReference type="ARBA" id="ARBA00022692"/>
    </source>
</evidence>
<dbReference type="InterPro" id="IPR052527">
    <property type="entry name" value="Metal_cation-efflux_comp"/>
</dbReference>
<dbReference type="PANTHER" id="PTHR43847">
    <property type="entry name" value="BLL3993 PROTEIN"/>
    <property type="match status" value="1"/>
</dbReference>
<gene>
    <name evidence="6" type="ORF">FHP25_30400</name>
</gene>
<accession>A0A5C8PCT2</accession>
<evidence type="ECO:0000256" key="1">
    <source>
        <dbReference type="ARBA" id="ARBA00004141"/>
    </source>
</evidence>
<feature type="transmembrane region" description="Helical" evidence="5">
    <location>
        <begin position="67"/>
        <end position="86"/>
    </location>
</feature>
<dbReference type="Pfam" id="PF04140">
    <property type="entry name" value="ICMT"/>
    <property type="match status" value="1"/>
</dbReference>
<feature type="transmembrane region" description="Helical" evidence="5">
    <location>
        <begin position="41"/>
        <end position="60"/>
    </location>
</feature>
<reference evidence="6 7" key="1">
    <citation type="submission" date="2019-06" db="EMBL/GenBank/DDBJ databases">
        <title>New taxonomy in bacterial strain CC-CFT640, isolated from vineyard.</title>
        <authorList>
            <person name="Lin S.-Y."/>
            <person name="Tsai C.-F."/>
            <person name="Young C.-C."/>
        </authorList>
    </citation>
    <scope>NUCLEOTIDE SEQUENCE [LARGE SCALE GENOMIC DNA]</scope>
    <source>
        <strain evidence="6 7">CC-CFT640</strain>
    </source>
</reference>
<evidence type="ECO:0000313" key="6">
    <source>
        <dbReference type="EMBL" id="TXL71400.1"/>
    </source>
</evidence>
<dbReference type="InterPro" id="IPR007269">
    <property type="entry name" value="ICMT_MeTrfase"/>
</dbReference>
<dbReference type="PANTHER" id="PTHR43847:SF1">
    <property type="entry name" value="BLL3993 PROTEIN"/>
    <property type="match status" value="1"/>
</dbReference>
<comment type="caution">
    <text evidence="6">The sequence shown here is derived from an EMBL/GenBank/DDBJ whole genome shotgun (WGS) entry which is preliminary data.</text>
</comment>
<dbReference type="AlphaFoldDB" id="A0A5C8PCT2"/>